<dbReference type="RefSeq" id="WP_378553270.1">
    <property type="nucleotide sequence ID" value="NZ_JBHSBA010000015.1"/>
</dbReference>
<gene>
    <name evidence="1" type="ORF">ACFOW8_22350</name>
</gene>
<organism evidence="1 2">
    <name type="scientific">Nocardia rhizosphaerae</name>
    <dbReference type="NCBI Taxonomy" id="1691571"/>
    <lineage>
        <taxon>Bacteria</taxon>
        <taxon>Bacillati</taxon>
        <taxon>Actinomycetota</taxon>
        <taxon>Actinomycetes</taxon>
        <taxon>Mycobacteriales</taxon>
        <taxon>Nocardiaceae</taxon>
        <taxon>Nocardia</taxon>
    </lineage>
</organism>
<proteinExistence type="predicted"/>
<evidence type="ECO:0000313" key="2">
    <source>
        <dbReference type="Proteomes" id="UP001595767"/>
    </source>
</evidence>
<dbReference type="EMBL" id="JBHSBA010000015">
    <property type="protein sequence ID" value="MFC4127670.1"/>
    <property type="molecule type" value="Genomic_DNA"/>
</dbReference>
<dbReference type="SUPFAM" id="SSF52777">
    <property type="entry name" value="CoA-dependent acyltransferases"/>
    <property type="match status" value="1"/>
</dbReference>
<protein>
    <submittedName>
        <fullName evidence="1">Peptide synthetase</fullName>
    </submittedName>
</protein>
<dbReference type="Proteomes" id="UP001595767">
    <property type="component" value="Unassembled WGS sequence"/>
</dbReference>
<evidence type="ECO:0000313" key="1">
    <source>
        <dbReference type="EMBL" id="MFC4127670.1"/>
    </source>
</evidence>
<keyword evidence="2" id="KW-1185">Reference proteome</keyword>
<accession>A0ABV8LBQ5</accession>
<sequence>MNRGNIFRRPISTTERMYFPMRELAPPFLMQLVIPGDGEIDPERLRRAVTTAAAVTPGARLVRRGTDWVDSGIAPAVRVVPGHALWAPELETDPVLTSPIGPTPAATVEVLLLTGAPVTLIFRVFHGVMDGMGMVLWATNVLRALRGEDPVPQRDPIADQELVGRLGAPGKPTPMVPRYRSAVGAGRQRRGAPRHLLRHRRIEAAGPGALARVCALLAAETRGTSRIMMPVDLRRHDPALRSTANLALPLFLDLAPGQDWTEVKDRVKAGLGADRELNQLANTRITLVPDAVNRGILHTTNWLGARFGRNLASATVSHMGRSGADELAVPGFRPTGLIVLPQHSVAMPLLFGLTEFDGHTELTVSARNGDGIPQRLEALLDRITAMLESELRAGNPVTGEGAGQFGQ</sequence>
<reference evidence="2" key="1">
    <citation type="journal article" date="2019" name="Int. J. Syst. Evol. Microbiol.">
        <title>The Global Catalogue of Microorganisms (GCM) 10K type strain sequencing project: providing services to taxonomists for standard genome sequencing and annotation.</title>
        <authorList>
            <consortium name="The Broad Institute Genomics Platform"/>
            <consortium name="The Broad Institute Genome Sequencing Center for Infectious Disease"/>
            <person name="Wu L."/>
            <person name="Ma J."/>
        </authorList>
    </citation>
    <scope>NUCLEOTIDE SEQUENCE [LARGE SCALE GENOMIC DNA]</scope>
    <source>
        <strain evidence="2">CGMCC 4.7204</strain>
    </source>
</reference>
<comment type="caution">
    <text evidence="1">The sequence shown here is derived from an EMBL/GenBank/DDBJ whole genome shotgun (WGS) entry which is preliminary data.</text>
</comment>
<name>A0ABV8LBQ5_9NOCA</name>